<feature type="transmembrane region" description="Helical" evidence="6">
    <location>
        <begin position="43"/>
        <end position="61"/>
    </location>
</feature>
<proteinExistence type="predicted"/>
<feature type="transmembrane region" description="Helical" evidence="6">
    <location>
        <begin position="264"/>
        <end position="293"/>
    </location>
</feature>
<keyword evidence="4 6" id="KW-1133">Transmembrane helix</keyword>
<feature type="transmembrane region" description="Helical" evidence="6">
    <location>
        <begin position="181"/>
        <end position="200"/>
    </location>
</feature>
<dbReference type="GO" id="GO:0015658">
    <property type="term" value="F:branched-chain amino acid transmembrane transporter activity"/>
    <property type="evidence" value="ECO:0007669"/>
    <property type="project" value="InterPro"/>
</dbReference>
<dbReference type="Proteomes" id="UP000198832">
    <property type="component" value="Unassembled WGS sequence"/>
</dbReference>
<dbReference type="InterPro" id="IPR001851">
    <property type="entry name" value="ABC_transp_permease"/>
</dbReference>
<evidence type="ECO:0000256" key="3">
    <source>
        <dbReference type="ARBA" id="ARBA00022692"/>
    </source>
</evidence>
<dbReference type="GO" id="GO:0005886">
    <property type="term" value="C:plasma membrane"/>
    <property type="evidence" value="ECO:0007669"/>
    <property type="project" value="UniProtKB-SubCell"/>
</dbReference>
<dbReference type="InterPro" id="IPR043428">
    <property type="entry name" value="LivM-like"/>
</dbReference>
<feature type="transmembrane region" description="Helical" evidence="6">
    <location>
        <begin position="314"/>
        <end position="335"/>
    </location>
</feature>
<organism evidence="7 8">
    <name type="scientific">Nocardioides terrae</name>
    <dbReference type="NCBI Taxonomy" id="574651"/>
    <lineage>
        <taxon>Bacteria</taxon>
        <taxon>Bacillati</taxon>
        <taxon>Actinomycetota</taxon>
        <taxon>Actinomycetes</taxon>
        <taxon>Propionibacteriales</taxon>
        <taxon>Nocardioidaceae</taxon>
        <taxon>Nocardioides</taxon>
    </lineage>
</organism>
<evidence type="ECO:0000313" key="8">
    <source>
        <dbReference type="Proteomes" id="UP000198832"/>
    </source>
</evidence>
<evidence type="ECO:0000256" key="5">
    <source>
        <dbReference type="ARBA" id="ARBA00023136"/>
    </source>
</evidence>
<keyword evidence="3 6" id="KW-0812">Transmembrane</keyword>
<dbReference type="PANTHER" id="PTHR30482:SF5">
    <property type="entry name" value="ABC TRANSPORTER PERMEASE PROTEIN"/>
    <property type="match status" value="1"/>
</dbReference>
<accession>A0A1I1LH73</accession>
<evidence type="ECO:0000256" key="6">
    <source>
        <dbReference type="SAM" id="Phobius"/>
    </source>
</evidence>
<dbReference type="PANTHER" id="PTHR30482">
    <property type="entry name" value="HIGH-AFFINITY BRANCHED-CHAIN AMINO ACID TRANSPORT SYSTEM PERMEASE"/>
    <property type="match status" value="1"/>
</dbReference>
<dbReference type="CDD" id="cd06581">
    <property type="entry name" value="TM_PBP1_LivM_like"/>
    <property type="match status" value="1"/>
</dbReference>
<name>A0A1I1LH73_9ACTN</name>
<dbReference type="EMBL" id="FOLB01000010">
    <property type="protein sequence ID" value="SFC72306.1"/>
    <property type="molecule type" value="Genomic_DNA"/>
</dbReference>
<sequence length="349" mass="35879">MSTLAVRSAALWRVPLLRHVVLGLVGLTVMLFVLGSLSPFRDAQLATMAYLAIAAGGLTVLTGFSGQLSLGHGAFLAVGAYTTAVLLEDGDPPFPLVGVMVAAVVVTVAVGAVVGIAAARLHGPYVAGATLALAVAVPSLARYLDGLGQEQGLHVRVPDVPTWFDDTVWMITGADVDPTSYVAYLGWTALVVTYVLLANLMRSRVGRTWRALSNDDVAAEIAGVRLGRARVLAFVVSTAAAGLAGSLMAMAVRVTSPSGFSVDLSVTLLSAIVLGGLGTLSGALIGSALLTFLPQAVTSWGTSAGLSDVRAAELAPVAYGLIMIAVVLLAPAGIVGSLRRVWWRRRGIA</sequence>
<dbReference type="Pfam" id="PF02653">
    <property type="entry name" value="BPD_transp_2"/>
    <property type="match status" value="1"/>
</dbReference>
<feature type="transmembrane region" description="Helical" evidence="6">
    <location>
        <begin position="125"/>
        <end position="144"/>
    </location>
</feature>
<feature type="transmembrane region" description="Helical" evidence="6">
    <location>
        <begin position="231"/>
        <end position="252"/>
    </location>
</feature>
<dbReference type="AlphaFoldDB" id="A0A1I1LH73"/>
<dbReference type="STRING" id="574651.SAMN04487968_11052"/>
<dbReference type="RefSeq" id="WP_217645341.1">
    <property type="nucleotide sequence ID" value="NZ_FOLB01000010.1"/>
</dbReference>
<feature type="transmembrane region" description="Helical" evidence="6">
    <location>
        <begin position="93"/>
        <end position="118"/>
    </location>
</feature>
<comment type="subcellular location">
    <subcellularLocation>
        <location evidence="1">Cell membrane</location>
        <topology evidence="1">Multi-pass membrane protein</topology>
    </subcellularLocation>
</comment>
<keyword evidence="8" id="KW-1185">Reference proteome</keyword>
<evidence type="ECO:0000256" key="1">
    <source>
        <dbReference type="ARBA" id="ARBA00004651"/>
    </source>
</evidence>
<evidence type="ECO:0000313" key="7">
    <source>
        <dbReference type="EMBL" id="SFC72306.1"/>
    </source>
</evidence>
<gene>
    <name evidence="7" type="ORF">SAMN04487968_11052</name>
</gene>
<reference evidence="7 8" key="1">
    <citation type="submission" date="2016-10" db="EMBL/GenBank/DDBJ databases">
        <authorList>
            <person name="de Groot N.N."/>
        </authorList>
    </citation>
    <scope>NUCLEOTIDE SEQUENCE [LARGE SCALE GENOMIC DNA]</scope>
    <source>
        <strain evidence="7 8">CGMCC 1.7056</strain>
    </source>
</reference>
<feature type="transmembrane region" description="Helical" evidence="6">
    <location>
        <begin position="20"/>
        <end position="37"/>
    </location>
</feature>
<evidence type="ECO:0000256" key="2">
    <source>
        <dbReference type="ARBA" id="ARBA00022475"/>
    </source>
</evidence>
<keyword evidence="5 6" id="KW-0472">Membrane</keyword>
<keyword evidence="2" id="KW-1003">Cell membrane</keyword>
<protein>
    <submittedName>
        <fullName evidence="7">Branched-chain amino acid transport system permease protein</fullName>
    </submittedName>
</protein>
<evidence type="ECO:0000256" key="4">
    <source>
        <dbReference type="ARBA" id="ARBA00022989"/>
    </source>
</evidence>